<name>A0ABC8TYE4_9AQUA</name>
<evidence type="ECO:0000313" key="2">
    <source>
        <dbReference type="Proteomes" id="UP001642360"/>
    </source>
</evidence>
<gene>
    <name evidence="1" type="ORF">ILEXP_LOCUS42222</name>
</gene>
<accession>A0ABC8TYE4</accession>
<comment type="caution">
    <text evidence="1">The sequence shown here is derived from an EMBL/GenBank/DDBJ whole genome shotgun (WGS) entry which is preliminary data.</text>
</comment>
<organism evidence="1 2">
    <name type="scientific">Ilex paraguariensis</name>
    <name type="common">yerba mate</name>
    <dbReference type="NCBI Taxonomy" id="185542"/>
    <lineage>
        <taxon>Eukaryota</taxon>
        <taxon>Viridiplantae</taxon>
        <taxon>Streptophyta</taxon>
        <taxon>Embryophyta</taxon>
        <taxon>Tracheophyta</taxon>
        <taxon>Spermatophyta</taxon>
        <taxon>Magnoliopsida</taxon>
        <taxon>eudicotyledons</taxon>
        <taxon>Gunneridae</taxon>
        <taxon>Pentapetalae</taxon>
        <taxon>asterids</taxon>
        <taxon>campanulids</taxon>
        <taxon>Aquifoliales</taxon>
        <taxon>Aquifoliaceae</taxon>
        <taxon>Ilex</taxon>
    </lineage>
</organism>
<evidence type="ECO:0000313" key="1">
    <source>
        <dbReference type="EMBL" id="CAK9172573.1"/>
    </source>
</evidence>
<dbReference type="Proteomes" id="UP001642360">
    <property type="component" value="Unassembled WGS sequence"/>
</dbReference>
<protein>
    <submittedName>
        <fullName evidence="1">Uncharacterized protein</fullName>
    </submittedName>
</protein>
<sequence length="107" mass="12818">MEEADEIALNSLRRKDNKVDRIHVSIVWLHRTNYNFRFSKNKRAIMAAEARRLNLKKQIVDEVPLVQFVDRLAIRRRSPPRHTHPPPFDRYLHLFWDGKVLANLSYT</sequence>
<dbReference type="EMBL" id="CAUOFW020006024">
    <property type="protein sequence ID" value="CAK9172573.1"/>
    <property type="molecule type" value="Genomic_DNA"/>
</dbReference>
<dbReference type="AlphaFoldDB" id="A0ABC8TYE4"/>
<proteinExistence type="predicted"/>
<reference evidence="1 2" key="1">
    <citation type="submission" date="2024-02" db="EMBL/GenBank/DDBJ databases">
        <authorList>
            <person name="Vignale AGUSTIN F."/>
            <person name="Sosa J E."/>
            <person name="Modenutti C."/>
        </authorList>
    </citation>
    <scope>NUCLEOTIDE SEQUENCE [LARGE SCALE GENOMIC DNA]</scope>
</reference>
<keyword evidence="2" id="KW-1185">Reference proteome</keyword>